<dbReference type="InterPro" id="IPR016188">
    <property type="entry name" value="PurM-like_N"/>
</dbReference>
<dbReference type="EC" id="6.3.3.1" evidence="3"/>
<evidence type="ECO:0000256" key="1">
    <source>
        <dbReference type="ARBA" id="ARBA00004686"/>
    </source>
</evidence>
<dbReference type="RefSeq" id="WP_182414881.1">
    <property type="nucleotide sequence ID" value="NZ_CP055153.1"/>
</dbReference>
<dbReference type="GO" id="GO:0046084">
    <property type="term" value="P:adenine biosynthetic process"/>
    <property type="evidence" value="ECO:0007669"/>
    <property type="project" value="TreeGrafter"/>
</dbReference>
<reference evidence="14 15" key="2">
    <citation type="submission" date="2020-08" db="EMBL/GenBank/DDBJ databases">
        <title>Adhaeribacter dokdonensis sp. nov., isolated from the rhizosphere of Elymus tsukushiensis, a plant native to the Dokdo Islands, Republic of Korea.</title>
        <authorList>
            <person name="Ghim S.Y."/>
        </authorList>
    </citation>
    <scope>NUCLEOTIDE SEQUENCE [LARGE SCALE GENOMIC DNA]</scope>
    <source>
        <strain evidence="14 15">KUDC8001</strain>
    </source>
</reference>
<dbReference type="Proteomes" id="UP000514509">
    <property type="component" value="Chromosome"/>
</dbReference>
<feature type="domain" description="PurM-like C-terminal" evidence="13">
    <location>
        <begin position="222"/>
        <end position="377"/>
    </location>
</feature>
<dbReference type="Pfam" id="PF02769">
    <property type="entry name" value="AIRS_C"/>
    <property type="match status" value="1"/>
</dbReference>
<comment type="catalytic activity">
    <reaction evidence="11">
        <text>2-formamido-N(1)-(5-O-phospho-beta-D-ribosyl)acetamidine + ATP = 5-amino-1-(5-phospho-beta-D-ribosyl)imidazole + ADP + phosphate + H(+)</text>
        <dbReference type="Rhea" id="RHEA:23032"/>
        <dbReference type="ChEBI" id="CHEBI:15378"/>
        <dbReference type="ChEBI" id="CHEBI:30616"/>
        <dbReference type="ChEBI" id="CHEBI:43474"/>
        <dbReference type="ChEBI" id="CHEBI:137981"/>
        <dbReference type="ChEBI" id="CHEBI:147287"/>
        <dbReference type="ChEBI" id="CHEBI:456216"/>
        <dbReference type="EC" id="6.3.3.1"/>
    </reaction>
</comment>
<evidence type="ECO:0000256" key="3">
    <source>
        <dbReference type="ARBA" id="ARBA00013047"/>
    </source>
</evidence>
<evidence type="ECO:0000256" key="7">
    <source>
        <dbReference type="ARBA" id="ARBA00022840"/>
    </source>
</evidence>
<dbReference type="GO" id="GO:0004641">
    <property type="term" value="F:phosphoribosylformylglycinamidine cyclo-ligase activity"/>
    <property type="evidence" value="ECO:0007669"/>
    <property type="project" value="UniProtKB-EC"/>
</dbReference>
<proteinExistence type="inferred from homology"/>
<evidence type="ECO:0000256" key="10">
    <source>
        <dbReference type="ARBA" id="ARBA00033093"/>
    </source>
</evidence>
<dbReference type="AlphaFoldDB" id="A0A7L7L4G2"/>
<dbReference type="GO" id="GO:0006189">
    <property type="term" value="P:'de novo' IMP biosynthetic process"/>
    <property type="evidence" value="ECO:0007669"/>
    <property type="project" value="UniProtKB-UniPathway"/>
</dbReference>
<evidence type="ECO:0000256" key="11">
    <source>
        <dbReference type="ARBA" id="ARBA00049057"/>
    </source>
</evidence>
<dbReference type="InterPro" id="IPR004733">
    <property type="entry name" value="PurM_cligase"/>
</dbReference>
<evidence type="ECO:0000256" key="5">
    <source>
        <dbReference type="ARBA" id="ARBA00022598"/>
    </source>
</evidence>
<evidence type="ECO:0000313" key="14">
    <source>
        <dbReference type="EMBL" id="QMU27686.1"/>
    </source>
</evidence>
<protein>
    <recommendedName>
        <fullName evidence="4">Phosphoribosylformylglycinamidine cyclo-ligase</fullName>
        <ecNumber evidence="3">6.3.3.1</ecNumber>
    </recommendedName>
    <alternativeName>
        <fullName evidence="9">AIR synthase</fullName>
    </alternativeName>
    <alternativeName>
        <fullName evidence="10">AIRS</fullName>
    </alternativeName>
    <alternativeName>
        <fullName evidence="8">Phosphoribosyl-aminoimidazole synthetase</fullName>
    </alternativeName>
</protein>
<reference evidence="14 15" key="1">
    <citation type="submission" date="2020-06" db="EMBL/GenBank/DDBJ databases">
        <authorList>
            <person name="Hwang Y.J."/>
        </authorList>
    </citation>
    <scope>NUCLEOTIDE SEQUENCE [LARGE SCALE GENOMIC DNA]</scope>
    <source>
        <strain evidence="14 15">KUDC8001</strain>
    </source>
</reference>
<dbReference type="Gene3D" id="3.90.650.10">
    <property type="entry name" value="PurM-like C-terminal domain"/>
    <property type="match status" value="1"/>
</dbReference>
<dbReference type="PANTHER" id="PTHR10520">
    <property type="entry name" value="TRIFUNCTIONAL PURINE BIOSYNTHETIC PROTEIN ADENOSINE-3-RELATED"/>
    <property type="match status" value="1"/>
</dbReference>
<accession>A0A7L7L4G2</accession>
<dbReference type="UniPathway" id="UPA00074">
    <property type="reaction ID" value="UER00129"/>
</dbReference>
<dbReference type="GO" id="GO:0005524">
    <property type="term" value="F:ATP binding"/>
    <property type="evidence" value="ECO:0007669"/>
    <property type="project" value="UniProtKB-KW"/>
</dbReference>
<evidence type="ECO:0000256" key="9">
    <source>
        <dbReference type="ARBA" id="ARBA00032931"/>
    </source>
</evidence>
<evidence type="ECO:0000256" key="4">
    <source>
        <dbReference type="ARBA" id="ARBA00020367"/>
    </source>
</evidence>
<keyword evidence="7" id="KW-0067">ATP-binding</keyword>
<dbReference type="KEGG" id="add:HUW48_06320"/>
<dbReference type="Pfam" id="PF00586">
    <property type="entry name" value="AIRS"/>
    <property type="match status" value="1"/>
</dbReference>
<dbReference type="SUPFAM" id="SSF55326">
    <property type="entry name" value="PurM N-terminal domain-like"/>
    <property type="match status" value="1"/>
</dbReference>
<evidence type="ECO:0000256" key="8">
    <source>
        <dbReference type="ARBA" id="ARBA00031908"/>
    </source>
</evidence>
<dbReference type="EMBL" id="CP055153">
    <property type="protein sequence ID" value="QMU27686.1"/>
    <property type="molecule type" value="Genomic_DNA"/>
</dbReference>
<dbReference type="PANTHER" id="PTHR10520:SF12">
    <property type="entry name" value="TRIFUNCTIONAL PURINE BIOSYNTHETIC PROTEIN ADENOSINE-3"/>
    <property type="match status" value="1"/>
</dbReference>
<keyword evidence="15" id="KW-1185">Reference proteome</keyword>
<feature type="domain" description="PurM-like N-terminal" evidence="12">
    <location>
        <begin position="45"/>
        <end position="163"/>
    </location>
</feature>
<name>A0A7L7L4G2_9BACT</name>
<sequence>MENRYLRRGVSASKEDVHAAIKNIDKGLFPKAFCKIIPDILGNDPDYCNIMHADGAGTKSSLAYLYWRETGDLSVWKGIAQDAIIMNTDDLLCVGATDTILLSSTIGRNKNLVPGEVIAAIINGTEEILQMLRDNGIGIYSTGGETADVGDLVRTIIVDSTVTARLRRDEVISNNTIQPGDVIVGFASFGQATYETEYNGGMGSNGLTSARHDVFHKYLAAKYPESFDPSVPKDLIYSGKYKLTDPVADTGLDVGKLVLSSTRTYAPVVKKILNQHRANIHGMVHCSGGGQTKVLHFTDKVHIVKDNLFEIPPLFQIIQEESQTSWAEMYKVFNMGHRLEIYLNEEHAADLIAIAKSFNIQAQIIGHVEPSDNNNLTIRNKQGEFTY</sequence>
<dbReference type="InterPro" id="IPR010918">
    <property type="entry name" value="PurM-like_C_dom"/>
</dbReference>
<evidence type="ECO:0000256" key="2">
    <source>
        <dbReference type="ARBA" id="ARBA00010280"/>
    </source>
</evidence>
<keyword evidence="5 14" id="KW-0436">Ligase</keyword>
<dbReference type="GO" id="GO:0005829">
    <property type="term" value="C:cytosol"/>
    <property type="evidence" value="ECO:0007669"/>
    <property type="project" value="TreeGrafter"/>
</dbReference>
<evidence type="ECO:0000256" key="6">
    <source>
        <dbReference type="ARBA" id="ARBA00022741"/>
    </source>
</evidence>
<keyword evidence="6" id="KW-0547">Nucleotide-binding</keyword>
<comment type="similarity">
    <text evidence="2">Belongs to the AIR synthase family.</text>
</comment>
<evidence type="ECO:0000313" key="15">
    <source>
        <dbReference type="Proteomes" id="UP000514509"/>
    </source>
</evidence>
<dbReference type="Gene3D" id="3.30.1330.10">
    <property type="entry name" value="PurM-like, N-terminal domain"/>
    <property type="match status" value="1"/>
</dbReference>
<organism evidence="14 15">
    <name type="scientific">Adhaeribacter radiodurans</name>
    <dbReference type="NCBI Taxonomy" id="2745197"/>
    <lineage>
        <taxon>Bacteria</taxon>
        <taxon>Pseudomonadati</taxon>
        <taxon>Bacteroidota</taxon>
        <taxon>Cytophagia</taxon>
        <taxon>Cytophagales</taxon>
        <taxon>Hymenobacteraceae</taxon>
        <taxon>Adhaeribacter</taxon>
    </lineage>
</organism>
<gene>
    <name evidence="14" type="ORF">HUW48_06320</name>
</gene>
<dbReference type="InterPro" id="IPR036676">
    <property type="entry name" value="PurM-like_C_sf"/>
</dbReference>
<dbReference type="InterPro" id="IPR036921">
    <property type="entry name" value="PurM-like_N_sf"/>
</dbReference>
<evidence type="ECO:0000259" key="12">
    <source>
        <dbReference type="Pfam" id="PF00586"/>
    </source>
</evidence>
<evidence type="ECO:0000259" key="13">
    <source>
        <dbReference type="Pfam" id="PF02769"/>
    </source>
</evidence>
<dbReference type="SUPFAM" id="SSF56042">
    <property type="entry name" value="PurM C-terminal domain-like"/>
    <property type="match status" value="1"/>
</dbReference>
<dbReference type="GO" id="GO:0004637">
    <property type="term" value="F:phosphoribosylamine-glycine ligase activity"/>
    <property type="evidence" value="ECO:0007669"/>
    <property type="project" value="TreeGrafter"/>
</dbReference>
<comment type="pathway">
    <text evidence="1">Purine metabolism; IMP biosynthesis via de novo pathway; 5-amino-1-(5-phospho-D-ribosyl)imidazole from N(2)-formyl-N(1)-(5-phospho-D-ribosyl)glycinamide: step 2/2.</text>
</comment>